<name>A0A1R3KDM4_COCAP</name>
<evidence type="ECO:0000256" key="1">
    <source>
        <dbReference type="SAM" id="MobiDB-lite"/>
    </source>
</evidence>
<organism evidence="2 3">
    <name type="scientific">Corchorus capsularis</name>
    <name type="common">Jute</name>
    <dbReference type="NCBI Taxonomy" id="210143"/>
    <lineage>
        <taxon>Eukaryota</taxon>
        <taxon>Viridiplantae</taxon>
        <taxon>Streptophyta</taxon>
        <taxon>Embryophyta</taxon>
        <taxon>Tracheophyta</taxon>
        <taxon>Spermatophyta</taxon>
        <taxon>Magnoliopsida</taxon>
        <taxon>eudicotyledons</taxon>
        <taxon>Gunneridae</taxon>
        <taxon>Pentapetalae</taxon>
        <taxon>rosids</taxon>
        <taxon>malvids</taxon>
        <taxon>Malvales</taxon>
        <taxon>Malvaceae</taxon>
        <taxon>Grewioideae</taxon>
        <taxon>Apeibeae</taxon>
        <taxon>Corchorus</taxon>
    </lineage>
</organism>
<keyword evidence="3" id="KW-1185">Reference proteome</keyword>
<evidence type="ECO:0000313" key="3">
    <source>
        <dbReference type="Proteomes" id="UP000188268"/>
    </source>
</evidence>
<feature type="region of interest" description="Disordered" evidence="1">
    <location>
        <begin position="1"/>
        <end position="22"/>
    </location>
</feature>
<proteinExistence type="predicted"/>
<protein>
    <submittedName>
        <fullName evidence="2">Uncharacterized protein</fullName>
    </submittedName>
</protein>
<sequence>MNKEQPPSPSSPASIDNIAIYR</sequence>
<dbReference type="AlphaFoldDB" id="A0A1R3KDM4"/>
<gene>
    <name evidence="2" type="ORF">CCACVL1_02046</name>
</gene>
<reference evidence="2 3" key="1">
    <citation type="submission" date="2013-09" db="EMBL/GenBank/DDBJ databases">
        <title>Corchorus capsularis genome sequencing.</title>
        <authorList>
            <person name="Alam M."/>
            <person name="Haque M.S."/>
            <person name="Islam M.S."/>
            <person name="Emdad E.M."/>
            <person name="Islam M.M."/>
            <person name="Ahmed B."/>
            <person name="Halim A."/>
            <person name="Hossen Q.M.M."/>
            <person name="Hossain M.Z."/>
            <person name="Ahmed R."/>
            <person name="Khan M.M."/>
            <person name="Islam R."/>
            <person name="Rashid M.M."/>
            <person name="Khan S.A."/>
            <person name="Rahman M.S."/>
            <person name="Alam M."/>
        </authorList>
    </citation>
    <scope>NUCLEOTIDE SEQUENCE [LARGE SCALE GENOMIC DNA]</scope>
    <source>
        <strain evidence="3">cv. CVL-1</strain>
        <tissue evidence="2">Whole seedling</tissue>
    </source>
</reference>
<dbReference type="EMBL" id="AWWV01005495">
    <property type="protein sequence ID" value="OMP05144.1"/>
    <property type="molecule type" value="Genomic_DNA"/>
</dbReference>
<comment type="caution">
    <text evidence="2">The sequence shown here is derived from an EMBL/GenBank/DDBJ whole genome shotgun (WGS) entry which is preliminary data.</text>
</comment>
<dbReference type="Gramene" id="OMP05144">
    <property type="protein sequence ID" value="OMP05144"/>
    <property type="gene ID" value="CCACVL1_02046"/>
</dbReference>
<dbReference type="Proteomes" id="UP000188268">
    <property type="component" value="Unassembled WGS sequence"/>
</dbReference>
<accession>A0A1R3KDM4</accession>
<feature type="compositionally biased region" description="Pro residues" evidence="1">
    <location>
        <begin position="1"/>
        <end position="10"/>
    </location>
</feature>
<evidence type="ECO:0000313" key="2">
    <source>
        <dbReference type="EMBL" id="OMP05144.1"/>
    </source>
</evidence>